<dbReference type="InterPro" id="IPR053981">
    <property type="entry name" value="Gp44/GpP-like_2nd"/>
</dbReference>
<dbReference type="PIRSF" id="PIRSF004440">
    <property type="entry name" value="GpP"/>
    <property type="match status" value="1"/>
</dbReference>
<dbReference type="InterPro" id="IPR053982">
    <property type="entry name" value="Gp44/GpP-like_C"/>
</dbReference>
<evidence type="ECO:0000259" key="1">
    <source>
        <dbReference type="Pfam" id="PF21683"/>
    </source>
</evidence>
<name>D5RTF2_9PROT</name>
<gene>
    <name evidence="4" type="ORF">HMPREF0731_4364</name>
</gene>
<evidence type="ECO:0000313" key="4">
    <source>
        <dbReference type="EMBL" id="EFH09383.1"/>
    </source>
</evidence>
<evidence type="ECO:0000313" key="5">
    <source>
        <dbReference type="Proteomes" id="UP000005324"/>
    </source>
</evidence>
<feature type="domain" description="Baseplate hub protein gp44/GpP-like second" evidence="3">
    <location>
        <begin position="94"/>
        <end position="178"/>
    </location>
</feature>
<dbReference type="InterPro" id="IPR023399">
    <property type="entry name" value="Baseplate-like_2-layer_sand"/>
</dbReference>
<dbReference type="InterPro" id="IPR026276">
    <property type="entry name" value="Baseplate_GpP"/>
</dbReference>
<feature type="domain" description="Baseplate hub protein gp44-like N-terminal" evidence="1">
    <location>
        <begin position="7"/>
        <end position="91"/>
    </location>
</feature>
<protein>
    <submittedName>
        <fullName evidence="4">Bacteriophage Mu P protein</fullName>
    </submittedName>
</protein>
<dbReference type="Pfam" id="PF21683">
    <property type="entry name" value="GpP-like_1st"/>
    <property type="match status" value="1"/>
</dbReference>
<dbReference type="InterPro" id="IPR049354">
    <property type="entry name" value="GpP-like_N"/>
</dbReference>
<feature type="domain" description="Baseplate hub protein gp44/GpP-like C-terminal" evidence="2">
    <location>
        <begin position="264"/>
        <end position="347"/>
    </location>
</feature>
<dbReference type="RefSeq" id="WP_007003394.1">
    <property type="nucleotide sequence ID" value="NZ_GG770777.1"/>
</dbReference>
<dbReference type="Gene3D" id="3.55.50.10">
    <property type="entry name" value="Baseplate protein-like domains"/>
    <property type="match status" value="1"/>
</dbReference>
<comment type="caution">
    <text evidence="4">The sequence shown here is derived from an EMBL/GenBank/DDBJ whole genome shotgun (WGS) entry which is preliminary data.</text>
</comment>
<dbReference type="EMBL" id="ADVL01000791">
    <property type="protein sequence ID" value="EFH09383.1"/>
    <property type="molecule type" value="Genomic_DNA"/>
</dbReference>
<dbReference type="AlphaFoldDB" id="D5RTF2"/>
<evidence type="ECO:0000259" key="3">
    <source>
        <dbReference type="Pfam" id="PF22255"/>
    </source>
</evidence>
<reference evidence="4 5" key="1">
    <citation type="submission" date="2010-04" db="EMBL/GenBank/DDBJ databases">
        <authorList>
            <person name="Qin X."/>
            <person name="Bachman B."/>
            <person name="Battles P."/>
            <person name="Bell A."/>
            <person name="Bess C."/>
            <person name="Bickham C."/>
            <person name="Chaboub L."/>
            <person name="Chen D."/>
            <person name="Coyle M."/>
            <person name="Deiros D.R."/>
            <person name="Dinh H."/>
            <person name="Forbes L."/>
            <person name="Fowler G."/>
            <person name="Francisco L."/>
            <person name="Fu Q."/>
            <person name="Gubbala S."/>
            <person name="Hale W."/>
            <person name="Han Y."/>
            <person name="Hemphill L."/>
            <person name="Highlander S.K."/>
            <person name="Hirani K."/>
            <person name="Hogues M."/>
            <person name="Jackson L."/>
            <person name="Jakkamsetti A."/>
            <person name="Javaid M."/>
            <person name="Jiang H."/>
            <person name="Korchina V."/>
            <person name="Kovar C."/>
            <person name="Lara F."/>
            <person name="Lee S."/>
            <person name="Mata R."/>
            <person name="Mathew T."/>
            <person name="Moen C."/>
            <person name="Morales K."/>
            <person name="Munidasa M."/>
            <person name="Nazareth L."/>
            <person name="Ngo R."/>
            <person name="Nguyen L."/>
            <person name="Okwuonu G."/>
            <person name="Ongeri F."/>
            <person name="Patil S."/>
            <person name="Petrosino J."/>
            <person name="Pham C."/>
            <person name="Pham P."/>
            <person name="Pu L.-L."/>
            <person name="Puazo M."/>
            <person name="Raj R."/>
            <person name="Reid J."/>
            <person name="Rouhana J."/>
            <person name="Saada N."/>
            <person name="Shang Y."/>
            <person name="Simmons D."/>
            <person name="Thornton R."/>
            <person name="Warren J."/>
            <person name="Weissenberger G."/>
            <person name="Zhang J."/>
            <person name="Zhang L."/>
            <person name="Zhou C."/>
            <person name="Zhu D."/>
            <person name="Muzny D."/>
            <person name="Worley K."/>
            <person name="Gibbs R."/>
        </authorList>
    </citation>
    <scope>NUCLEOTIDE SEQUENCE [LARGE SCALE GENOMIC DNA]</scope>
    <source>
        <strain evidence="4 5">ATCC 49957</strain>
    </source>
</reference>
<accession>D5RTF2</accession>
<dbReference type="SUPFAM" id="SSF69279">
    <property type="entry name" value="Phage tail proteins"/>
    <property type="match status" value="2"/>
</dbReference>
<evidence type="ECO:0000259" key="2">
    <source>
        <dbReference type="Pfam" id="PF21929"/>
    </source>
</evidence>
<keyword evidence="5" id="KW-1185">Reference proteome</keyword>
<dbReference type="HOGENOM" id="CLU_060292_0_1_5"/>
<dbReference type="Pfam" id="PF21929">
    <property type="entry name" value="GpP_4th"/>
    <property type="match status" value="1"/>
</dbReference>
<organism evidence="4 5">
    <name type="scientific">Pseudoroseomonas cervicalis ATCC 49957</name>
    <dbReference type="NCBI Taxonomy" id="525371"/>
    <lineage>
        <taxon>Bacteria</taxon>
        <taxon>Pseudomonadati</taxon>
        <taxon>Pseudomonadota</taxon>
        <taxon>Alphaproteobacteria</taxon>
        <taxon>Acetobacterales</taxon>
        <taxon>Roseomonadaceae</taxon>
        <taxon>Roseomonas</taxon>
    </lineage>
</organism>
<dbReference type="Gene3D" id="3.30.1920.10">
    <property type="entry name" value="Baseplate protein-like domains - 2 layer sandwich fold"/>
    <property type="match status" value="1"/>
</dbReference>
<dbReference type="Proteomes" id="UP000005324">
    <property type="component" value="Unassembled WGS sequence"/>
</dbReference>
<dbReference type="Pfam" id="PF22255">
    <property type="entry name" value="Gp44-like_2nd"/>
    <property type="match status" value="1"/>
</dbReference>
<dbReference type="Gene3D" id="2.30.300.10">
    <property type="entry name" value="Baseplate protein-like domain - beta roll fold"/>
    <property type="match status" value="1"/>
</dbReference>
<proteinExistence type="predicted"/>
<sequence>MTDNGELTLTVGGQRLTGWKNVRLARGLERTPSDFDLLVTERYPGEPSAISVQPGQPCTVRIGQDVALTGYVDRVQLEIGARHHEVRVTGRGKAQDLVDCQAWLRDVRGQVSFASAAALARQLAAPFGLQVLAPDGEGPVLPQFNVALTETGWEIIDRVARYAGMLAYEDAQGRIVIGKAGKDRHASGFVQGINVETAMVTFAMDQRYSHYEAVVMSVDVLQDLAGAVGGPLDYNVRGRARDQGVPRFRPRVFVSEQMQSGEDIAQRRAEWEATRRFGRSQAVSITCDSWRDAAGQLWEPGRLATVHLPALKLPDRAWIIAEVTYRRGQEGTHADLVLMPPEAYAAEPVVLQPYDWQVGQALDANPTPPTTDTGGLAP</sequence>